<accession>A0A1J4SAD2</accession>
<evidence type="ECO:0000313" key="2">
    <source>
        <dbReference type="EMBL" id="OIN96248.1"/>
    </source>
</evidence>
<dbReference type="InterPro" id="IPR025874">
    <property type="entry name" value="DZR"/>
</dbReference>
<dbReference type="STRING" id="1817893.AUJ66_06790"/>
<evidence type="ECO:0000313" key="3">
    <source>
        <dbReference type="Proteomes" id="UP000182278"/>
    </source>
</evidence>
<sequence>MKAFKCPKCRTTTWGNLKYCPNCGEPLTITCHKCGYKWRYMNEYKFCPSCGVKTTRLSYTTVPKEEPHKKKTVI</sequence>
<dbReference type="SUPFAM" id="SSF144206">
    <property type="entry name" value="NOB1 zinc finger-like"/>
    <property type="match status" value="1"/>
</dbReference>
<evidence type="ECO:0000259" key="1">
    <source>
        <dbReference type="Pfam" id="PF12773"/>
    </source>
</evidence>
<reference evidence="2 3" key="1">
    <citation type="journal article" date="2016" name="Environ. Microbiol.">
        <title>Genomic resolution of a cold subsurface aquifer community provides metabolic insights for novel microbes adapted to high CO concentrations.</title>
        <authorList>
            <person name="Probst A.J."/>
            <person name="Castelle C.J."/>
            <person name="Singh A."/>
            <person name="Brown C.T."/>
            <person name="Anantharaman K."/>
            <person name="Sharon I."/>
            <person name="Hug L.A."/>
            <person name="Burstein D."/>
            <person name="Emerson J.B."/>
            <person name="Thomas B.C."/>
            <person name="Banfield J.F."/>
        </authorList>
    </citation>
    <scope>NUCLEOTIDE SEQUENCE [LARGE SCALE GENOMIC DNA]</scope>
    <source>
        <strain evidence="2">CG1_02_38_46</strain>
    </source>
</reference>
<comment type="caution">
    <text evidence="2">The sequence shown here is derived from an EMBL/GenBank/DDBJ whole genome shotgun (WGS) entry which is preliminary data.</text>
</comment>
<proteinExistence type="predicted"/>
<dbReference type="Pfam" id="PF12773">
    <property type="entry name" value="DZR"/>
    <property type="match status" value="1"/>
</dbReference>
<feature type="domain" description="DZANK-type" evidence="1">
    <location>
        <begin position="6"/>
        <end position="51"/>
    </location>
</feature>
<gene>
    <name evidence="2" type="ORF">AUJ66_06790</name>
</gene>
<name>A0A1J4SAD2_9BACT</name>
<dbReference type="Proteomes" id="UP000182278">
    <property type="component" value="Unassembled WGS sequence"/>
</dbReference>
<dbReference type="AlphaFoldDB" id="A0A1J4SAD2"/>
<organism evidence="2 3">
    <name type="scientific">Candidatus Desantisbacteria bacterium CG1_02_38_46</name>
    <dbReference type="NCBI Taxonomy" id="1817893"/>
    <lineage>
        <taxon>Bacteria</taxon>
        <taxon>Candidatus Desantisiibacteriota</taxon>
    </lineage>
</organism>
<dbReference type="InterPro" id="IPR036283">
    <property type="entry name" value="NOB1_Zf-like_sf"/>
</dbReference>
<dbReference type="EMBL" id="MNUO01000106">
    <property type="protein sequence ID" value="OIN96248.1"/>
    <property type="molecule type" value="Genomic_DNA"/>
</dbReference>
<protein>
    <recommendedName>
        <fullName evidence="1">DZANK-type domain-containing protein</fullName>
    </recommendedName>
</protein>